<dbReference type="Proteomes" id="UP000265515">
    <property type="component" value="Unassembled WGS sequence"/>
</dbReference>
<feature type="compositionally biased region" description="Basic and acidic residues" evidence="1">
    <location>
        <begin position="62"/>
        <end position="80"/>
    </location>
</feature>
<dbReference type="EMBL" id="BFEA01000228">
    <property type="protein sequence ID" value="GBG75627.1"/>
    <property type="molecule type" value="Genomic_DNA"/>
</dbReference>
<feature type="compositionally biased region" description="Acidic residues" evidence="1">
    <location>
        <begin position="52"/>
        <end position="61"/>
    </location>
</feature>
<feature type="compositionally biased region" description="Basic and acidic residues" evidence="1">
    <location>
        <begin position="92"/>
        <end position="101"/>
    </location>
</feature>
<protein>
    <submittedName>
        <fullName evidence="2">Uncharacterized protein</fullName>
    </submittedName>
</protein>
<organism evidence="2 3">
    <name type="scientific">Chara braunii</name>
    <name type="common">Braun's stonewort</name>
    <dbReference type="NCBI Taxonomy" id="69332"/>
    <lineage>
        <taxon>Eukaryota</taxon>
        <taxon>Viridiplantae</taxon>
        <taxon>Streptophyta</taxon>
        <taxon>Charophyceae</taxon>
        <taxon>Charales</taxon>
        <taxon>Characeae</taxon>
        <taxon>Chara</taxon>
    </lineage>
</organism>
<evidence type="ECO:0000313" key="3">
    <source>
        <dbReference type="Proteomes" id="UP000265515"/>
    </source>
</evidence>
<evidence type="ECO:0000313" key="2">
    <source>
        <dbReference type="EMBL" id="GBG75627.1"/>
    </source>
</evidence>
<sequence length="181" mass="19643">MWLERAHARGGHFRHTSAHFVRLRRYPRDDNDDEDFPQRTDLDVRDAGDSGDGGDSDWSDSEDVHRHSGEMDVFGDREGVEDLWGEYGSPVERGDCDHTADVDPSSGHVLGMTGQSAGGSGLQGAPREGERPTSFLDRASTVAEGDHVGGSATMQILERDPEVHARRLVLDGPPSVAPRGG</sequence>
<evidence type="ECO:0000256" key="1">
    <source>
        <dbReference type="SAM" id="MobiDB-lite"/>
    </source>
</evidence>
<feature type="compositionally biased region" description="Basic and acidic residues" evidence="1">
    <location>
        <begin position="36"/>
        <end position="48"/>
    </location>
</feature>
<dbReference type="AlphaFoldDB" id="A0A388KZY9"/>
<dbReference type="Gramene" id="GBG75627">
    <property type="protein sequence ID" value="GBG75627"/>
    <property type="gene ID" value="CBR_g20257"/>
</dbReference>
<keyword evidence="3" id="KW-1185">Reference proteome</keyword>
<accession>A0A388KZY9</accession>
<name>A0A388KZY9_CHABU</name>
<reference evidence="2 3" key="1">
    <citation type="journal article" date="2018" name="Cell">
        <title>The Chara Genome: Secondary Complexity and Implications for Plant Terrestrialization.</title>
        <authorList>
            <person name="Nishiyama T."/>
            <person name="Sakayama H."/>
            <person name="Vries J.D."/>
            <person name="Buschmann H."/>
            <person name="Saint-Marcoux D."/>
            <person name="Ullrich K.K."/>
            <person name="Haas F.B."/>
            <person name="Vanderstraeten L."/>
            <person name="Becker D."/>
            <person name="Lang D."/>
            <person name="Vosolsobe S."/>
            <person name="Rombauts S."/>
            <person name="Wilhelmsson P.K.I."/>
            <person name="Janitza P."/>
            <person name="Kern R."/>
            <person name="Heyl A."/>
            <person name="Rumpler F."/>
            <person name="Villalobos L.I.A.C."/>
            <person name="Clay J.M."/>
            <person name="Skokan R."/>
            <person name="Toyoda A."/>
            <person name="Suzuki Y."/>
            <person name="Kagoshima H."/>
            <person name="Schijlen E."/>
            <person name="Tajeshwar N."/>
            <person name="Catarino B."/>
            <person name="Hetherington A.J."/>
            <person name="Saltykova A."/>
            <person name="Bonnot C."/>
            <person name="Breuninger H."/>
            <person name="Symeonidi A."/>
            <person name="Radhakrishnan G.V."/>
            <person name="Van Nieuwerburgh F."/>
            <person name="Deforce D."/>
            <person name="Chang C."/>
            <person name="Karol K.G."/>
            <person name="Hedrich R."/>
            <person name="Ulvskov P."/>
            <person name="Glockner G."/>
            <person name="Delwiche C.F."/>
            <person name="Petrasek J."/>
            <person name="Van de Peer Y."/>
            <person name="Friml J."/>
            <person name="Beilby M."/>
            <person name="Dolan L."/>
            <person name="Kohara Y."/>
            <person name="Sugano S."/>
            <person name="Fujiyama A."/>
            <person name="Delaux P.-M."/>
            <person name="Quint M."/>
            <person name="TheiBen G."/>
            <person name="Hagemann M."/>
            <person name="Harholt J."/>
            <person name="Dunand C."/>
            <person name="Zachgo S."/>
            <person name="Langdale J."/>
            <person name="Maumus F."/>
            <person name="Straeten D.V.D."/>
            <person name="Gould S.B."/>
            <person name="Rensing S.A."/>
        </authorList>
    </citation>
    <scope>NUCLEOTIDE SEQUENCE [LARGE SCALE GENOMIC DNA]</scope>
    <source>
        <strain evidence="2 3">S276</strain>
    </source>
</reference>
<proteinExistence type="predicted"/>
<feature type="region of interest" description="Disordered" evidence="1">
    <location>
        <begin position="26"/>
        <end position="133"/>
    </location>
</feature>
<comment type="caution">
    <text evidence="2">The sequence shown here is derived from an EMBL/GenBank/DDBJ whole genome shotgun (WGS) entry which is preliminary data.</text>
</comment>
<gene>
    <name evidence="2" type="ORF">CBR_g20257</name>
</gene>